<reference evidence="1 2" key="1">
    <citation type="journal article" date="2022" name="bioRxiv">
        <title>The genome of the oomycete Peronosclerospora sorghi, a cosmopolitan pathogen of maize and sorghum, is inflated with dispersed pseudogenes.</title>
        <authorList>
            <person name="Fletcher K."/>
            <person name="Martin F."/>
            <person name="Isakeit T."/>
            <person name="Cavanaugh K."/>
            <person name="Magill C."/>
            <person name="Michelmore R."/>
        </authorList>
    </citation>
    <scope>NUCLEOTIDE SEQUENCE [LARGE SCALE GENOMIC DNA]</scope>
    <source>
        <strain evidence="1">P6</strain>
    </source>
</reference>
<protein>
    <submittedName>
        <fullName evidence="1">Uncharacterized protein</fullName>
    </submittedName>
</protein>
<proteinExistence type="predicted"/>
<name>A0ACC0WUT5_9STRA</name>
<organism evidence="1 2">
    <name type="scientific">Peronosclerospora sorghi</name>
    <dbReference type="NCBI Taxonomy" id="230839"/>
    <lineage>
        <taxon>Eukaryota</taxon>
        <taxon>Sar</taxon>
        <taxon>Stramenopiles</taxon>
        <taxon>Oomycota</taxon>
        <taxon>Peronosporomycetes</taxon>
        <taxon>Peronosporales</taxon>
        <taxon>Peronosporaceae</taxon>
        <taxon>Peronosclerospora</taxon>
    </lineage>
</organism>
<sequence length="97" mass="10736">MILEAPQDAEYDTANDARDDIASFAESEGYAVKVGKSRTVGNKEGSELKNFELLCFHGGKHTPKGEQVRNRTIAVLIARLKFVSNDMVQPENGKLRL</sequence>
<keyword evidence="2" id="KW-1185">Reference proteome</keyword>
<dbReference type="Proteomes" id="UP001163321">
    <property type="component" value="Chromosome 1"/>
</dbReference>
<gene>
    <name evidence="1" type="ORF">PsorP6_002399</name>
</gene>
<dbReference type="EMBL" id="CM047580">
    <property type="protein sequence ID" value="KAI9922537.1"/>
    <property type="molecule type" value="Genomic_DNA"/>
</dbReference>
<accession>A0ACC0WUT5</accession>
<comment type="caution">
    <text evidence="1">The sequence shown here is derived from an EMBL/GenBank/DDBJ whole genome shotgun (WGS) entry which is preliminary data.</text>
</comment>
<evidence type="ECO:0000313" key="2">
    <source>
        <dbReference type="Proteomes" id="UP001163321"/>
    </source>
</evidence>
<evidence type="ECO:0000313" key="1">
    <source>
        <dbReference type="EMBL" id="KAI9922537.1"/>
    </source>
</evidence>